<comment type="caution">
    <text evidence="1">The sequence shown here is derived from an EMBL/GenBank/DDBJ whole genome shotgun (WGS) entry which is preliminary data.</text>
</comment>
<dbReference type="OrthoDB" id="2386348at2759"/>
<dbReference type="AlphaFoldDB" id="A0A9W4SS88"/>
<name>A0A9W4SS88_9GLOM</name>
<evidence type="ECO:0000313" key="1">
    <source>
        <dbReference type="EMBL" id="CAI2179016.1"/>
    </source>
</evidence>
<sequence>MKITIQIKSQAFETKNKLAKIIQDNIISMPEEIHPYIPLINTFCKTISCLRRLEMPSQPQNISEVNISESLCFTLNSNFFLVKDHMVDQERILIFTISENIRLI</sequence>
<accession>A0A9W4SS88</accession>
<gene>
    <name evidence="1" type="ORF">FWILDA_LOCUS8877</name>
</gene>
<proteinExistence type="predicted"/>
<reference evidence="1" key="1">
    <citation type="submission" date="2022-08" db="EMBL/GenBank/DDBJ databases">
        <authorList>
            <person name="Kallberg Y."/>
            <person name="Tangrot J."/>
            <person name="Rosling A."/>
        </authorList>
    </citation>
    <scope>NUCLEOTIDE SEQUENCE</scope>
    <source>
        <strain evidence="1">Wild A</strain>
    </source>
</reference>
<dbReference type="Proteomes" id="UP001153678">
    <property type="component" value="Unassembled WGS sequence"/>
</dbReference>
<evidence type="ECO:0000313" key="2">
    <source>
        <dbReference type="Proteomes" id="UP001153678"/>
    </source>
</evidence>
<protein>
    <submittedName>
        <fullName evidence="1">19848_t:CDS:1</fullName>
    </submittedName>
</protein>
<organism evidence="1 2">
    <name type="scientific">Funneliformis geosporum</name>
    <dbReference type="NCBI Taxonomy" id="1117311"/>
    <lineage>
        <taxon>Eukaryota</taxon>
        <taxon>Fungi</taxon>
        <taxon>Fungi incertae sedis</taxon>
        <taxon>Mucoromycota</taxon>
        <taxon>Glomeromycotina</taxon>
        <taxon>Glomeromycetes</taxon>
        <taxon>Glomerales</taxon>
        <taxon>Glomeraceae</taxon>
        <taxon>Funneliformis</taxon>
    </lineage>
</organism>
<feature type="non-terminal residue" evidence="1">
    <location>
        <position position="104"/>
    </location>
</feature>
<keyword evidence="2" id="KW-1185">Reference proteome</keyword>
<dbReference type="EMBL" id="CAMKVN010001965">
    <property type="protein sequence ID" value="CAI2179016.1"/>
    <property type="molecule type" value="Genomic_DNA"/>
</dbReference>